<protein>
    <recommendedName>
        <fullName evidence="10">Cysteine dioxygenase</fullName>
    </recommendedName>
</protein>
<dbReference type="OrthoDB" id="7059163at2"/>
<comment type="caution">
    <text evidence="8">The sequence shown here is derived from an EMBL/GenBank/DDBJ whole genome shotgun (WGS) entry which is preliminary data.</text>
</comment>
<dbReference type="Pfam" id="PF05995">
    <property type="entry name" value="CDO_I"/>
    <property type="match status" value="1"/>
</dbReference>
<feature type="binding site" evidence="7">
    <location>
        <position position="75"/>
    </location>
    <ligand>
        <name>Fe cation</name>
        <dbReference type="ChEBI" id="CHEBI:24875"/>
        <note>catalytic</note>
    </ligand>
</feature>
<feature type="binding site" evidence="7">
    <location>
        <position position="77"/>
    </location>
    <ligand>
        <name>Fe cation</name>
        <dbReference type="ChEBI" id="CHEBI:24875"/>
        <note>catalytic</note>
    </ligand>
</feature>
<sequence>MLETPENIQKLVDLLANNSNEEYNAVLNDFDFSTIDFKPYQSWSSKKYTRNCLYKDLNFELILLCWEHGQETPIHGHDGEDCWVYLLEGEMKEVFFNMDDNDNLIADDSQTVETNQVTFMDDSQGFHKLKNGHDGRSMSLHLYAKPIENCESFDEKSQQFVKRSLNFDTNSDKY</sequence>
<dbReference type="Proteomes" id="UP000321938">
    <property type="component" value="Unassembled WGS sequence"/>
</dbReference>
<gene>
    <name evidence="8" type="ORF">ES692_05055</name>
</gene>
<dbReference type="PANTHER" id="PTHR12918">
    <property type="entry name" value="CYSTEINE DIOXYGENASE"/>
    <property type="match status" value="1"/>
</dbReference>
<keyword evidence="4" id="KW-0560">Oxidoreductase</keyword>
<evidence type="ECO:0000256" key="6">
    <source>
        <dbReference type="PIRSR" id="PIRSR610300-50"/>
    </source>
</evidence>
<keyword evidence="3" id="KW-0223">Dioxygenase</keyword>
<dbReference type="GO" id="GO:0017172">
    <property type="term" value="F:cysteine dioxygenase activity"/>
    <property type="evidence" value="ECO:0007669"/>
    <property type="project" value="TreeGrafter"/>
</dbReference>
<dbReference type="InterPro" id="IPR010300">
    <property type="entry name" value="CDO_1"/>
</dbReference>
<evidence type="ECO:0000256" key="2">
    <source>
        <dbReference type="ARBA" id="ARBA00022723"/>
    </source>
</evidence>
<keyword evidence="6" id="KW-0883">Thioether bond</keyword>
<reference evidence="8 9" key="1">
    <citation type="submission" date="2019-08" db="EMBL/GenBank/DDBJ databases">
        <title>Genome of Psychroserpens burtonensis ACAM 167.</title>
        <authorList>
            <person name="Bowman J.P."/>
        </authorList>
    </citation>
    <scope>NUCLEOTIDE SEQUENCE [LARGE SCALE GENOMIC DNA]</scope>
    <source>
        <strain evidence="8 9">ACAM 167</strain>
    </source>
</reference>
<evidence type="ECO:0000256" key="5">
    <source>
        <dbReference type="ARBA" id="ARBA00023004"/>
    </source>
</evidence>
<evidence type="ECO:0000256" key="7">
    <source>
        <dbReference type="PIRSR" id="PIRSR610300-51"/>
    </source>
</evidence>
<keyword evidence="5 7" id="KW-0408">Iron</keyword>
<keyword evidence="2 7" id="KW-0479">Metal-binding</keyword>
<evidence type="ECO:0000256" key="3">
    <source>
        <dbReference type="ARBA" id="ARBA00022964"/>
    </source>
</evidence>
<feature type="cross-link" description="3'-(S-cysteinyl)-tyrosine (Cys-Tyr)" evidence="6">
    <location>
        <begin position="82"/>
        <end position="143"/>
    </location>
</feature>
<comment type="similarity">
    <text evidence="1">Belongs to the cysteine dioxygenase family.</text>
</comment>
<dbReference type="SUPFAM" id="SSF51182">
    <property type="entry name" value="RmlC-like cupins"/>
    <property type="match status" value="1"/>
</dbReference>
<dbReference type="PANTHER" id="PTHR12918:SF1">
    <property type="entry name" value="CYSTEINE DIOXYGENASE TYPE 1"/>
    <property type="match status" value="1"/>
</dbReference>
<name>A0A5C7BIG6_9FLAO</name>
<evidence type="ECO:0000256" key="4">
    <source>
        <dbReference type="ARBA" id="ARBA00023002"/>
    </source>
</evidence>
<accession>A0A5C7BIG6</accession>
<proteinExistence type="inferred from homology"/>
<evidence type="ECO:0000256" key="1">
    <source>
        <dbReference type="ARBA" id="ARBA00006622"/>
    </source>
</evidence>
<dbReference type="InterPro" id="IPR011051">
    <property type="entry name" value="RmlC_Cupin_sf"/>
</dbReference>
<evidence type="ECO:0000313" key="8">
    <source>
        <dbReference type="EMBL" id="TXE18822.1"/>
    </source>
</evidence>
<dbReference type="GO" id="GO:0019448">
    <property type="term" value="P:L-cysteine catabolic process"/>
    <property type="evidence" value="ECO:0007669"/>
    <property type="project" value="TreeGrafter"/>
</dbReference>
<dbReference type="AlphaFoldDB" id="A0A5C7BIG6"/>
<dbReference type="Gene3D" id="2.60.120.10">
    <property type="entry name" value="Jelly Rolls"/>
    <property type="match status" value="1"/>
</dbReference>
<feature type="binding site" evidence="7">
    <location>
        <position position="127"/>
    </location>
    <ligand>
        <name>Fe cation</name>
        <dbReference type="ChEBI" id="CHEBI:24875"/>
        <note>catalytic</note>
    </ligand>
</feature>
<dbReference type="InterPro" id="IPR014710">
    <property type="entry name" value="RmlC-like_jellyroll"/>
</dbReference>
<keyword evidence="9" id="KW-1185">Reference proteome</keyword>
<dbReference type="STRING" id="1123037.GCA_000425305_02733"/>
<dbReference type="EMBL" id="VOSB01000006">
    <property type="protein sequence ID" value="TXE18822.1"/>
    <property type="molecule type" value="Genomic_DNA"/>
</dbReference>
<dbReference type="CDD" id="cd10548">
    <property type="entry name" value="cupin_CDO"/>
    <property type="match status" value="1"/>
</dbReference>
<dbReference type="GO" id="GO:0008198">
    <property type="term" value="F:ferrous iron binding"/>
    <property type="evidence" value="ECO:0007669"/>
    <property type="project" value="TreeGrafter"/>
</dbReference>
<evidence type="ECO:0000313" key="9">
    <source>
        <dbReference type="Proteomes" id="UP000321938"/>
    </source>
</evidence>
<evidence type="ECO:0008006" key="10">
    <source>
        <dbReference type="Google" id="ProtNLM"/>
    </source>
</evidence>
<organism evidence="8 9">
    <name type="scientific">Psychroserpens burtonensis</name>
    <dbReference type="NCBI Taxonomy" id="49278"/>
    <lineage>
        <taxon>Bacteria</taxon>
        <taxon>Pseudomonadati</taxon>
        <taxon>Bacteroidota</taxon>
        <taxon>Flavobacteriia</taxon>
        <taxon>Flavobacteriales</taxon>
        <taxon>Flavobacteriaceae</taxon>
        <taxon>Psychroserpens</taxon>
    </lineage>
</organism>